<accession>A0A285NWF5</accession>
<reference evidence="2" key="1">
    <citation type="submission" date="2017-09" db="EMBL/GenBank/DDBJ databases">
        <authorList>
            <person name="Varghese N."/>
            <person name="Submissions S."/>
        </authorList>
    </citation>
    <scope>NUCLEOTIDE SEQUENCE [LARGE SCALE GENOMIC DNA]</scope>
    <source>
        <strain evidence="2">DSM 2913</strain>
    </source>
</reference>
<protein>
    <submittedName>
        <fullName evidence="1">Uncharacterized protein</fullName>
    </submittedName>
</protein>
<name>A0A285NWF5_9AQUI</name>
<organism evidence="1 2">
    <name type="scientific">Hydrogenobacter hydrogenophilus</name>
    <dbReference type="NCBI Taxonomy" id="35835"/>
    <lineage>
        <taxon>Bacteria</taxon>
        <taxon>Pseudomonadati</taxon>
        <taxon>Aquificota</taxon>
        <taxon>Aquificia</taxon>
        <taxon>Aquificales</taxon>
        <taxon>Aquificaceae</taxon>
        <taxon>Hydrogenobacter</taxon>
    </lineage>
</organism>
<dbReference type="EMBL" id="OBEN01000001">
    <property type="protein sequence ID" value="SNZ12226.1"/>
    <property type="molecule type" value="Genomic_DNA"/>
</dbReference>
<keyword evidence="2" id="KW-1185">Reference proteome</keyword>
<evidence type="ECO:0000313" key="2">
    <source>
        <dbReference type="Proteomes" id="UP000218627"/>
    </source>
</evidence>
<evidence type="ECO:0000313" key="1">
    <source>
        <dbReference type="EMBL" id="SNZ12226.1"/>
    </source>
</evidence>
<gene>
    <name evidence="1" type="ORF">SAMN06265353_0492</name>
</gene>
<proteinExistence type="predicted"/>
<dbReference type="OrthoDB" id="15602at2"/>
<dbReference type="AlphaFoldDB" id="A0A285NWF5"/>
<sequence length="122" mass="13903">MFIRLSLFAVALALFSCTEKKVSVPKTADSWCPTGATINGITSISVEGIVDYEDINWCKLVITSGDVRSEIYFTQDGLRQRWVQYKGGVLRSETELRKTKAIMRIYDEKGNLVEEVRSKERF</sequence>
<dbReference type="Proteomes" id="UP000218627">
    <property type="component" value="Unassembled WGS sequence"/>
</dbReference>
<dbReference type="PROSITE" id="PS51257">
    <property type="entry name" value="PROKAR_LIPOPROTEIN"/>
    <property type="match status" value="1"/>
</dbReference>
<dbReference type="RefSeq" id="WP_096600707.1">
    <property type="nucleotide sequence ID" value="NZ_OBEN01000001.1"/>
</dbReference>